<evidence type="ECO:0000256" key="5">
    <source>
        <dbReference type="ARBA" id="ARBA00022989"/>
    </source>
</evidence>
<protein>
    <submittedName>
        <fullName evidence="10">Sodium:proton antiporter</fullName>
    </submittedName>
</protein>
<organism evidence="10 11">
    <name type="scientific">Longimycelium tulufanense</name>
    <dbReference type="NCBI Taxonomy" id="907463"/>
    <lineage>
        <taxon>Bacteria</taxon>
        <taxon>Bacillati</taxon>
        <taxon>Actinomycetota</taxon>
        <taxon>Actinomycetes</taxon>
        <taxon>Pseudonocardiales</taxon>
        <taxon>Pseudonocardiaceae</taxon>
        <taxon>Longimycelium</taxon>
    </lineage>
</organism>
<keyword evidence="2" id="KW-0813">Transport</keyword>
<dbReference type="GO" id="GO:0015297">
    <property type="term" value="F:antiporter activity"/>
    <property type="evidence" value="ECO:0007669"/>
    <property type="project" value="UniProtKB-KW"/>
</dbReference>
<evidence type="ECO:0000256" key="3">
    <source>
        <dbReference type="ARBA" id="ARBA00022449"/>
    </source>
</evidence>
<dbReference type="PANTHER" id="PTHR32507:SF8">
    <property type="entry name" value="CNH1P"/>
    <property type="match status" value="1"/>
</dbReference>
<dbReference type="InterPro" id="IPR006153">
    <property type="entry name" value="Cation/H_exchanger_TM"/>
</dbReference>
<gene>
    <name evidence="10" type="ORF">GCM10012275_30880</name>
</gene>
<feature type="transmembrane region" description="Helical" evidence="8">
    <location>
        <begin position="86"/>
        <end position="110"/>
    </location>
</feature>
<evidence type="ECO:0000313" key="11">
    <source>
        <dbReference type="Proteomes" id="UP000637578"/>
    </source>
</evidence>
<dbReference type="AlphaFoldDB" id="A0A8J3FWZ7"/>
<comment type="caution">
    <text evidence="10">The sequence shown here is derived from an EMBL/GenBank/DDBJ whole genome shotgun (WGS) entry which is preliminary data.</text>
</comment>
<accession>A0A8J3FWZ7</accession>
<proteinExistence type="predicted"/>
<evidence type="ECO:0000256" key="1">
    <source>
        <dbReference type="ARBA" id="ARBA00004651"/>
    </source>
</evidence>
<keyword evidence="5 8" id="KW-1133">Transmembrane helix</keyword>
<keyword evidence="6" id="KW-0406">Ion transport</keyword>
<feature type="transmembrane region" description="Helical" evidence="8">
    <location>
        <begin position="223"/>
        <end position="240"/>
    </location>
</feature>
<feature type="transmembrane region" description="Helical" evidence="8">
    <location>
        <begin position="116"/>
        <end position="136"/>
    </location>
</feature>
<dbReference type="GO" id="GO:0005886">
    <property type="term" value="C:plasma membrane"/>
    <property type="evidence" value="ECO:0007669"/>
    <property type="project" value="UniProtKB-SubCell"/>
</dbReference>
<reference evidence="10" key="2">
    <citation type="submission" date="2020-09" db="EMBL/GenBank/DDBJ databases">
        <authorList>
            <person name="Sun Q."/>
            <person name="Zhou Y."/>
        </authorList>
    </citation>
    <scope>NUCLEOTIDE SEQUENCE</scope>
    <source>
        <strain evidence="10">CGMCC 4.5737</strain>
    </source>
</reference>
<feature type="transmembrane region" description="Helical" evidence="8">
    <location>
        <begin position="366"/>
        <end position="388"/>
    </location>
</feature>
<dbReference type="PANTHER" id="PTHR32507">
    <property type="entry name" value="NA(+)/H(+) ANTIPORTER 1"/>
    <property type="match status" value="1"/>
</dbReference>
<dbReference type="RefSeq" id="WP_189058236.1">
    <property type="nucleotide sequence ID" value="NZ_BMMK01000013.1"/>
</dbReference>
<dbReference type="Pfam" id="PF00999">
    <property type="entry name" value="Na_H_Exchanger"/>
    <property type="match status" value="1"/>
</dbReference>
<feature type="transmembrane region" description="Helical" evidence="8">
    <location>
        <begin position="304"/>
        <end position="324"/>
    </location>
</feature>
<feature type="domain" description="Cation/H+ exchanger transmembrane" evidence="9">
    <location>
        <begin position="9"/>
        <end position="388"/>
    </location>
</feature>
<evidence type="ECO:0000256" key="6">
    <source>
        <dbReference type="ARBA" id="ARBA00023065"/>
    </source>
</evidence>
<evidence type="ECO:0000256" key="8">
    <source>
        <dbReference type="SAM" id="Phobius"/>
    </source>
</evidence>
<keyword evidence="4 8" id="KW-0812">Transmembrane</keyword>
<evidence type="ECO:0000256" key="4">
    <source>
        <dbReference type="ARBA" id="ARBA00022692"/>
    </source>
</evidence>
<keyword evidence="11" id="KW-1185">Reference proteome</keyword>
<evidence type="ECO:0000256" key="7">
    <source>
        <dbReference type="ARBA" id="ARBA00023136"/>
    </source>
</evidence>
<feature type="transmembrane region" description="Helical" evidence="8">
    <location>
        <begin position="185"/>
        <end position="211"/>
    </location>
</feature>
<feature type="transmembrane region" description="Helical" evidence="8">
    <location>
        <begin position="156"/>
        <end position="173"/>
    </location>
</feature>
<feature type="transmembrane region" description="Helical" evidence="8">
    <location>
        <begin position="336"/>
        <end position="354"/>
    </location>
</feature>
<evidence type="ECO:0000313" key="10">
    <source>
        <dbReference type="EMBL" id="GGM57558.1"/>
    </source>
</evidence>
<name>A0A8J3FWZ7_9PSEU</name>
<dbReference type="GO" id="GO:1902600">
    <property type="term" value="P:proton transmembrane transport"/>
    <property type="evidence" value="ECO:0007669"/>
    <property type="project" value="InterPro"/>
</dbReference>
<sequence length="419" mass="44770">MVDLLILAFLVLGYGMVSGRLRGSSLTAPMFFVTAGLVLGEGGLEWLRGTPDEDAIRILAEATLVLVLFTDAVRIELPTLRREYHFPLRLLAIGMPLGIVLGAVAAWLLFDDFGVWEAALLATVLVPTDAALSAAVVSDRRLPVRIRQSLNVESGLNDGIALPLVLLFVALAATTEGDMSTPQEWVWFAVRQIGVGAVAGVVLGASGGWLLRWFDAKGWVTPTYRRLAVFALAALVYVGSELASGNGFVAAFVAGLSFGTVARDHCPHVHEFAEREGELLAMLTFTLFGAVIAGSRLADLDWSIVVYAVLSLAVVRVLAVAVSLIGSGVRAETTLFLGWFGPRGLASILFALLVVEQAGIARSSEIMLIASVTVLLSIYVHGATAAPWSRGFGARANRLGPESPEQLPVSEHYVRHRIF</sequence>
<reference evidence="10" key="1">
    <citation type="journal article" date="2014" name="Int. J. Syst. Evol. Microbiol.">
        <title>Complete genome sequence of Corynebacterium casei LMG S-19264T (=DSM 44701T), isolated from a smear-ripened cheese.</title>
        <authorList>
            <consortium name="US DOE Joint Genome Institute (JGI-PGF)"/>
            <person name="Walter F."/>
            <person name="Albersmeier A."/>
            <person name="Kalinowski J."/>
            <person name="Ruckert C."/>
        </authorList>
    </citation>
    <scope>NUCLEOTIDE SEQUENCE</scope>
    <source>
        <strain evidence="10">CGMCC 4.5737</strain>
    </source>
</reference>
<evidence type="ECO:0000259" key="9">
    <source>
        <dbReference type="Pfam" id="PF00999"/>
    </source>
</evidence>
<comment type="subcellular location">
    <subcellularLocation>
        <location evidence="1">Cell membrane</location>
        <topology evidence="1">Multi-pass membrane protein</topology>
    </subcellularLocation>
</comment>
<dbReference type="Proteomes" id="UP000637578">
    <property type="component" value="Unassembled WGS sequence"/>
</dbReference>
<dbReference type="EMBL" id="BMMK01000013">
    <property type="protein sequence ID" value="GGM57558.1"/>
    <property type="molecule type" value="Genomic_DNA"/>
</dbReference>
<keyword evidence="3" id="KW-0050">Antiport</keyword>
<evidence type="ECO:0000256" key="2">
    <source>
        <dbReference type="ARBA" id="ARBA00022448"/>
    </source>
</evidence>
<keyword evidence="7 8" id="KW-0472">Membrane</keyword>